<protein>
    <recommendedName>
        <fullName evidence="3">Iron ABC transporter substrate-binding protein</fullName>
    </recommendedName>
</protein>
<dbReference type="PANTHER" id="PTHR30006">
    <property type="entry name" value="THIAMINE-BINDING PERIPLASMIC PROTEIN-RELATED"/>
    <property type="match status" value="1"/>
</dbReference>
<dbReference type="Gene3D" id="3.40.190.10">
    <property type="entry name" value="Periplasmic binding protein-like II"/>
    <property type="match status" value="2"/>
</dbReference>
<evidence type="ECO:0008006" key="3">
    <source>
        <dbReference type="Google" id="ProtNLM"/>
    </source>
</evidence>
<dbReference type="SUPFAM" id="SSF53850">
    <property type="entry name" value="Periplasmic binding protein-like II"/>
    <property type="match status" value="1"/>
</dbReference>
<dbReference type="RefSeq" id="WP_172690445.1">
    <property type="nucleotide sequence ID" value="NZ_KY000069.1"/>
</dbReference>
<keyword evidence="1" id="KW-0732">Signal</keyword>
<proteinExistence type="predicted"/>
<keyword evidence="2" id="KW-0614">Plasmid</keyword>
<evidence type="ECO:0000256" key="1">
    <source>
        <dbReference type="ARBA" id="ARBA00022729"/>
    </source>
</evidence>
<dbReference type="EMBL" id="KY000069">
    <property type="protein sequence ID" value="ASK48470.1"/>
    <property type="molecule type" value="Genomic_DNA"/>
</dbReference>
<name>A0A2Z2Q0Z2_9HYPH</name>
<organism evidence="2">
    <name type="scientific">Agrobacterium deltaense</name>
    <dbReference type="NCBI Taxonomy" id="1183412"/>
    <lineage>
        <taxon>Bacteria</taxon>
        <taxon>Pseudomonadati</taxon>
        <taxon>Pseudomonadota</taxon>
        <taxon>Alphaproteobacteria</taxon>
        <taxon>Hyphomicrobiales</taxon>
        <taxon>Rhizobiaceae</taxon>
        <taxon>Rhizobium/Agrobacterium group</taxon>
        <taxon>Agrobacterium</taxon>
    </lineage>
</organism>
<dbReference type="AlphaFoldDB" id="A0A2Z2Q0Z2"/>
<dbReference type="PANTHER" id="PTHR30006:SF24">
    <property type="entry name" value="SLL0237 PROTEIN"/>
    <property type="match status" value="1"/>
</dbReference>
<geneLocation type="plasmid" evidence="2">
    <name>pTi_Tun176</name>
</geneLocation>
<sequence>MSDFDDLAAVARAEGEVVWYTGLLYDDVARPMCQAFERSYPGIRAICDRSWPIDAVGKVIDERARGEAKCDVFDGVGSPALAAAEGLDQDCNFPELTGLLPDRRDPAGRWAAQILYHATHAWNADIVPPEEAPRTLEALLEPRWKGRMCWSRKTLSGCPGFVALALLHFGEREGMVYLRHFVRQDIASLEGLGRDTMRTLGRGNYAVALQVFAHHAMIEREAGGNIEWAVESPVLTFPNPISVCRTAPHPAAARLFVNFVLSEEGQNIMRQGRHVPSRMQVPPLDDDLTKVSGYFLSPHVIAERLLEWEKIGRELFD</sequence>
<dbReference type="Pfam" id="PF13343">
    <property type="entry name" value="SBP_bac_6"/>
    <property type="match status" value="1"/>
</dbReference>
<evidence type="ECO:0000313" key="2">
    <source>
        <dbReference type="EMBL" id="ASK48470.1"/>
    </source>
</evidence>
<accession>A0A2Z2Q0Z2</accession>
<reference evidence="2" key="1">
    <citation type="submission" date="2016-10" db="EMBL/GenBank/DDBJ databases">
        <title>Agrobacterium Ti plasmids: Classification based on T-DNA and Vir regions organization.</title>
        <authorList>
            <person name="Nabi N."/>
            <person name="Vial L."/>
            <person name="Ben Hafsa A."/>
            <person name="Chapulliot D."/>
            <person name="Berard A."/>
            <person name="Chauveau A."/>
            <person name="Le Paslier M.-C."/>
            <person name="Harzallah Skhiri F."/>
            <person name="Brunel D."/>
            <person name="Nesme X."/>
            <person name="Chaouachi M."/>
        </authorList>
    </citation>
    <scope>NUCLEOTIDE SEQUENCE</scope>
    <source>
        <strain evidence="2">Tun176</strain>
        <plasmid evidence="2">pTi_Tun176</plasmid>
    </source>
</reference>